<gene>
    <name evidence="4" type="ORF">ACFONA_12145</name>
</gene>
<dbReference type="PANTHER" id="PTHR44591:SF25">
    <property type="entry name" value="CHEMOTAXIS TWO-COMPONENT RESPONSE REGULATOR"/>
    <property type="match status" value="1"/>
</dbReference>
<proteinExistence type="predicted"/>
<dbReference type="SMART" id="SM00448">
    <property type="entry name" value="REC"/>
    <property type="match status" value="1"/>
</dbReference>
<dbReference type="Pfam" id="PF00072">
    <property type="entry name" value="Response_reg"/>
    <property type="match status" value="1"/>
</dbReference>
<dbReference type="InterPro" id="IPR001789">
    <property type="entry name" value="Sig_transdc_resp-reg_receiver"/>
</dbReference>
<comment type="caution">
    <text evidence="4">The sequence shown here is derived from an EMBL/GenBank/DDBJ whole genome shotgun (WGS) entry which is preliminary data.</text>
</comment>
<sequence length="131" mass="14075">MPQTAAVDPARRPRLLLIDDDQAVRRSLQLLLHGRGFEVCAFGSAVRALGNEFARRSEFLVTDYLLPDGNGIALIDTLRRQGWRGRAVLITAFPSPGLAERAAASGFAAMLEKPLHHHTLIAAIGAPGATP</sequence>
<evidence type="ECO:0000313" key="4">
    <source>
        <dbReference type="EMBL" id="MFC3580917.1"/>
    </source>
</evidence>
<protein>
    <submittedName>
        <fullName evidence="4">Response regulator</fullName>
    </submittedName>
</protein>
<dbReference type="PANTHER" id="PTHR44591">
    <property type="entry name" value="STRESS RESPONSE REGULATOR PROTEIN 1"/>
    <property type="match status" value="1"/>
</dbReference>
<dbReference type="PROSITE" id="PS50110">
    <property type="entry name" value="RESPONSE_REGULATORY"/>
    <property type="match status" value="1"/>
</dbReference>
<dbReference type="EMBL" id="JBHRXP010000007">
    <property type="protein sequence ID" value="MFC3580917.1"/>
    <property type="molecule type" value="Genomic_DNA"/>
</dbReference>
<feature type="domain" description="Response regulatory" evidence="3">
    <location>
        <begin position="14"/>
        <end position="128"/>
    </location>
</feature>
<dbReference type="InterPro" id="IPR050595">
    <property type="entry name" value="Bact_response_regulator"/>
</dbReference>
<keyword evidence="5" id="KW-1185">Reference proteome</keyword>
<dbReference type="Gene3D" id="3.40.50.2300">
    <property type="match status" value="1"/>
</dbReference>
<dbReference type="Proteomes" id="UP001595713">
    <property type="component" value="Unassembled WGS sequence"/>
</dbReference>
<evidence type="ECO:0000313" key="5">
    <source>
        <dbReference type="Proteomes" id="UP001595713"/>
    </source>
</evidence>
<reference evidence="5" key="1">
    <citation type="journal article" date="2019" name="Int. J. Syst. Evol. Microbiol.">
        <title>The Global Catalogue of Microorganisms (GCM) 10K type strain sequencing project: providing services to taxonomists for standard genome sequencing and annotation.</title>
        <authorList>
            <consortium name="The Broad Institute Genomics Platform"/>
            <consortium name="The Broad Institute Genome Sequencing Center for Infectious Disease"/>
            <person name="Wu L."/>
            <person name="Ma J."/>
        </authorList>
    </citation>
    <scope>NUCLEOTIDE SEQUENCE [LARGE SCALE GENOMIC DNA]</scope>
    <source>
        <strain evidence="5">KCTC 42739</strain>
    </source>
</reference>
<dbReference type="InterPro" id="IPR011006">
    <property type="entry name" value="CheY-like_superfamily"/>
</dbReference>
<evidence type="ECO:0000256" key="2">
    <source>
        <dbReference type="PROSITE-ProRule" id="PRU00169"/>
    </source>
</evidence>
<dbReference type="SUPFAM" id="SSF52172">
    <property type="entry name" value="CheY-like"/>
    <property type="match status" value="1"/>
</dbReference>
<organism evidence="4 5">
    <name type="scientific">Sphingomonas hylomeconis</name>
    <dbReference type="NCBI Taxonomy" id="1395958"/>
    <lineage>
        <taxon>Bacteria</taxon>
        <taxon>Pseudomonadati</taxon>
        <taxon>Pseudomonadota</taxon>
        <taxon>Alphaproteobacteria</taxon>
        <taxon>Sphingomonadales</taxon>
        <taxon>Sphingomonadaceae</taxon>
        <taxon>Sphingomonas</taxon>
    </lineage>
</organism>
<evidence type="ECO:0000259" key="3">
    <source>
        <dbReference type="PROSITE" id="PS50110"/>
    </source>
</evidence>
<feature type="modified residue" description="4-aspartylphosphate" evidence="2">
    <location>
        <position position="63"/>
    </location>
</feature>
<accession>A0ABV7SZ57</accession>
<evidence type="ECO:0000256" key="1">
    <source>
        <dbReference type="ARBA" id="ARBA00022553"/>
    </source>
</evidence>
<keyword evidence="1 2" id="KW-0597">Phosphoprotein</keyword>
<dbReference type="CDD" id="cd00156">
    <property type="entry name" value="REC"/>
    <property type="match status" value="1"/>
</dbReference>
<dbReference type="RefSeq" id="WP_261294280.1">
    <property type="nucleotide sequence ID" value="NZ_JANQBK010000005.1"/>
</dbReference>
<name>A0ABV7SZ57_9SPHN</name>